<dbReference type="InterPro" id="IPR011991">
    <property type="entry name" value="ArsR-like_HTH"/>
</dbReference>
<sequence>MTIRSTDIIAELPKTTNDLAAKFGISPSTVRDHFANLKARGYEFDHDEEGRRVLVSDAKVVTEPSNYTAAFPEGSGTTTRRVNEHFADLKPRLNSLLAASKPAVADGGQNPSPDAEDVVIFRTDSHFGDLERDEYGRVIFNSEIARAREEHITDEVMSLVDRQERAGSVFDTAHLLLGGDIVTGEGIYPGQQWESDLPIDKQIDMAVDVFFEQIQRLSARFPTVQVVCVPGNHGELRVSDASGGANADLFVYGFLDMLVRQSDMENVTFIRNESTNFCNFDLRGGRWRGHLRHGQDSLSHVGTTSGKERWGAWQRNNQFDIGYRGHYHEVKLERIDAIPIIEGGSISPPGDFAESLGYGGSRPAAVIHGVSDSRVLSWMYPVDFADADEPEPEEVVA</sequence>
<reference evidence="2" key="1">
    <citation type="submission" date="2021-05" db="EMBL/GenBank/DDBJ databases">
        <title>Diversity, taxonomy and evolution of archaeal viruses of the class Caudoviricetes.</title>
        <authorList>
            <person name="Liu Y."/>
            <person name="Demina T.A."/>
            <person name="Roux S."/>
            <person name="Aiewsakun P."/>
            <person name="Kazlauskas D."/>
            <person name="Simmonds P."/>
            <person name="Prangishvili D."/>
            <person name="Oksanen H.M."/>
            <person name="Krupovic M."/>
        </authorList>
    </citation>
    <scope>NUCLEOTIDE SEQUENCE</scope>
    <source>
        <strain evidence="2">HRTV-27/27</strain>
    </source>
</reference>
<proteinExistence type="predicted"/>
<dbReference type="SUPFAM" id="SSF56300">
    <property type="entry name" value="Metallo-dependent phosphatases"/>
    <property type="match status" value="1"/>
</dbReference>
<dbReference type="EMBL" id="MZ334522">
    <property type="protein sequence ID" value="UBF22754.1"/>
    <property type="molecule type" value="Genomic_DNA"/>
</dbReference>
<evidence type="ECO:0000259" key="1">
    <source>
        <dbReference type="Pfam" id="PF01022"/>
    </source>
</evidence>
<accession>A0AAE8XZ47</accession>
<keyword evidence="3" id="KW-1185">Reference proteome</keyword>
<gene>
    <name evidence="2" type="ORF">HRTV-27_gp61</name>
</gene>
<dbReference type="InterPro" id="IPR001845">
    <property type="entry name" value="HTH_ArsR_DNA-bd_dom"/>
</dbReference>
<evidence type="ECO:0000313" key="2">
    <source>
        <dbReference type="EMBL" id="UBF22754.1"/>
    </source>
</evidence>
<dbReference type="Pfam" id="PF01022">
    <property type="entry name" value="HTH_5"/>
    <property type="match status" value="1"/>
</dbReference>
<dbReference type="InterPro" id="IPR029052">
    <property type="entry name" value="Metallo-depent_PP-like"/>
</dbReference>
<protein>
    <submittedName>
        <fullName evidence="2">Calcineurin-like phosphoesterase domain, ApaH type</fullName>
    </submittedName>
</protein>
<organism evidence="2 3">
    <name type="scientific">Halorubrum tailed virus 27</name>
    <dbReference type="NCBI Taxonomy" id="2878008"/>
    <lineage>
        <taxon>Viruses</taxon>
        <taxon>Duplodnaviria</taxon>
        <taxon>Heunggongvirae</taxon>
        <taxon>Uroviricota</taxon>
        <taxon>Caudoviricetes</taxon>
        <taxon>Thumleimavirales</taxon>
        <taxon>Hafunaviridae</taxon>
        <taxon>Minorvirus</taxon>
        <taxon>Minorvirus thailandense</taxon>
        <taxon>Minorvirus HRTV27</taxon>
    </lineage>
</organism>
<feature type="domain" description="HTH arsR-type" evidence="1">
    <location>
        <begin position="10"/>
        <end position="41"/>
    </location>
</feature>
<dbReference type="GO" id="GO:0003700">
    <property type="term" value="F:DNA-binding transcription factor activity"/>
    <property type="evidence" value="ECO:0007669"/>
    <property type="project" value="InterPro"/>
</dbReference>
<dbReference type="Proteomes" id="UP000827260">
    <property type="component" value="Segment"/>
</dbReference>
<name>A0AAE8XZ47_9CAUD</name>
<evidence type="ECO:0000313" key="3">
    <source>
        <dbReference type="Proteomes" id="UP000827260"/>
    </source>
</evidence>
<dbReference type="CDD" id="cd00090">
    <property type="entry name" value="HTH_ARSR"/>
    <property type="match status" value="1"/>
</dbReference>